<dbReference type="EMBL" id="CAMGYJ010000003">
    <property type="protein sequence ID" value="CAI0392014.1"/>
    <property type="molecule type" value="Genomic_DNA"/>
</dbReference>
<dbReference type="Proteomes" id="UP001154282">
    <property type="component" value="Unassembled WGS sequence"/>
</dbReference>
<sequence length="314" mass="35174">MMMTFCKKSVHSFLGGLSISNSCLITPPLPPSSPCNKGLGLITSPNEIHIHRPPNVVESASIVKSPPPPSQPRPKSLGFESYDDDGRNQGKNNNNDSNACSTTARSDGEIRDVSMRWRDRIKERRSKRDAMKAKKFPPPISSLNKNGQPNFFLRPVRKDGRLELTEVRIDRPEVLRASREDGRLRLLLVRDDKIDGEDCTAGNDVCEGNPEDLVAINEETVSFCAAPAKEEEEEEVEVEEDESSSEEKETGTDKELCRSNNDGHNLGEEWGYSPPMNGEGFRRCYNLLSHHGAGGHYYHGGEMHMWRQHCVTTR</sequence>
<evidence type="ECO:0000256" key="2">
    <source>
        <dbReference type="SAM" id="MobiDB-lite"/>
    </source>
</evidence>
<dbReference type="AlphaFoldDB" id="A0AAV0I4F8"/>
<evidence type="ECO:0000313" key="4">
    <source>
        <dbReference type="EMBL" id="CAI0392014.1"/>
    </source>
</evidence>
<dbReference type="Pfam" id="PF11250">
    <property type="entry name" value="FAF"/>
    <property type="match status" value="1"/>
</dbReference>
<feature type="compositionally biased region" description="Polar residues" evidence="2">
    <location>
        <begin position="89"/>
        <end position="105"/>
    </location>
</feature>
<evidence type="ECO:0000313" key="5">
    <source>
        <dbReference type="Proteomes" id="UP001154282"/>
    </source>
</evidence>
<organism evidence="4 5">
    <name type="scientific">Linum tenue</name>
    <dbReference type="NCBI Taxonomy" id="586396"/>
    <lineage>
        <taxon>Eukaryota</taxon>
        <taxon>Viridiplantae</taxon>
        <taxon>Streptophyta</taxon>
        <taxon>Embryophyta</taxon>
        <taxon>Tracheophyta</taxon>
        <taxon>Spermatophyta</taxon>
        <taxon>Magnoliopsida</taxon>
        <taxon>eudicotyledons</taxon>
        <taxon>Gunneridae</taxon>
        <taxon>Pentapetalae</taxon>
        <taxon>rosids</taxon>
        <taxon>fabids</taxon>
        <taxon>Malpighiales</taxon>
        <taxon>Linaceae</taxon>
        <taxon>Linum</taxon>
    </lineage>
</organism>
<comment type="caution">
    <text evidence="4">The sequence shown here is derived from an EMBL/GenBank/DDBJ whole genome shotgun (WGS) entry which is preliminary data.</text>
</comment>
<dbReference type="PANTHER" id="PTHR33155:SF27">
    <property type="entry name" value="FANTASTIC FOUR-LIKE PROTEIN (DUF3049)"/>
    <property type="match status" value="1"/>
</dbReference>
<accession>A0AAV0I4F8</accession>
<dbReference type="InterPro" id="IPR021410">
    <property type="entry name" value="FAF"/>
</dbReference>
<keyword evidence="5" id="KW-1185">Reference proteome</keyword>
<gene>
    <name evidence="4" type="ORF">LITE_LOCUS7364</name>
</gene>
<protein>
    <recommendedName>
        <fullName evidence="3">FAF domain-containing protein</fullName>
    </recommendedName>
</protein>
<proteinExistence type="inferred from homology"/>
<feature type="compositionally biased region" description="Basic and acidic residues" evidence="2">
    <location>
        <begin position="245"/>
        <end position="257"/>
    </location>
</feature>
<dbReference type="PANTHER" id="PTHR33155">
    <property type="entry name" value="FANTASTIC FOUR-LIKE PROTEIN (DUF3049)"/>
    <property type="match status" value="1"/>
</dbReference>
<feature type="compositionally biased region" description="Acidic residues" evidence="2">
    <location>
        <begin position="230"/>
        <end position="244"/>
    </location>
</feature>
<feature type="region of interest" description="Disordered" evidence="2">
    <location>
        <begin position="59"/>
        <end position="148"/>
    </location>
</feature>
<reference evidence="4" key="1">
    <citation type="submission" date="2022-08" db="EMBL/GenBank/DDBJ databases">
        <authorList>
            <person name="Gutierrez-Valencia J."/>
        </authorList>
    </citation>
    <scope>NUCLEOTIDE SEQUENCE</scope>
</reference>
<dbReference type="InterPro" id="IPR046431">
    <property type="entry name" value="FAF_dom"/>
</dbReference>
<feature type="compositionally biased region" description="Basic and acidic residues" evidence="2">
    <location>
        <begin position="106"/>
        <end position="132"/>
    </location>
</feature>
<comment type="similarity">
    <text evidence="1">Belongs to the fantastic four family.</text>
</comment>
<feature type="region of interest" description="Disordered" evidence="2">
    <location>
        <begin position="227"/>
        <end position="271"/>
    </location>
</feature>
<evidence type="ECO:0000259" key="3">
    <source>
        <dbReference type="Pfam" id="PF11250"/>
    </source>
</evidence>
<feature type="domain" description="FAF" evidence="3">
    <location>
        <begin position="135"/>
        <end position="188"/>
    </location>
</feature>
<name>A0AAV0I4F8_9ROSI</name>
<evidence type="ECO:0000256" key="1">
    <source>
        <dbReference type="ARBA" id="ARBA00008690"/>
    </source>
</evidence>